<dbReference type="EMBL" id="JBHSON010000009">
    <property type="protein sequence ID" value="MFC5745647.1"/>
    <property type="molecule type" value="Genomic_DNA"/>
</dbReference>
<feature type="modified residue" description="4-aspartylphosphate" evidence="3">
    <location>
        <position position="55"/>
    </location>
</feature>
<dbReference type="PRINTS" id="PR00038">
    <property type="entry name" value="HTHLUXR"/>
</dbReference>
<evidence type="ECO:0000313" key="8">
    <source>
        <dbReference type="Proteomes" id="UP001596074"/>
    </source>
</evidence>
<name>A0ABW0ZTG3_9ACTN</name>
<dbReference type="RefSeq" id="WP_378281271.1">
    <property type="nucleotide sequence ID" value="NZ_JBHSON010000009.1"/>
</dbReference>
<evidence type="ECO:0000256" key="2">
    <source>
        <dbReference type="ARBA" id="ARBA00023125"/>
    </source>
</evidence>
<proteinExistence type="predicted"/>
<dbReference type="SUPFAM" id="SSF46894">
    <property type="entry name" value="C-terminal effector domain of the bipartite response regulators"/>
    <property type="match status" value="1"/>
</dbReference>
<accession>A0ABW0ZTG3</accession>
<dbReference type="InterPro" id="IPR039420">
    <property type="entry name" value="WalR-like"/>
</dbReference>
<dbReference type="InterPro" id="IPR011006">
    <property type="entry name" value="CheY-like_superfamily"/>
</dbReference>
<feature type="domain" description="HTH luxR-type" evidence="5">
    <location>
        <begin position="163"/>
        <end position="228"/>
    </location>
</feature>
<keyword evidence="8" id="KW-1185">Reference proteome</keyword>
<gene>
    <name evidence="7" type="ORF">ACFPZN_08520</name>
</gene>
<reference evidence="8" key="1">
    <citation type="journal article" date="2019" name="Int. J. Syst. Evol. Microbiol.">
        <title>The Global Catalogue of Microorganisms (GCM) 10K type strain sequencing project: providing services to taxonomists for standard genome sequencing and annotation.</title>
        <authorList>
            <consortium name="The Broad Institute Genomics Platform"/>
            <consortium name="The Broad Institute Genome Sequencing Center for Infectious Disease"/>
            <person name="Wu L."/>
            <person name="Ma J."/>
        </authorList>
    </citation>
    <scope>NUCLEOTIDE SEQUENCE [LARGE SCALE GENOMIC DNA]</scope>
    <source>
        <strain evidence="8">KCTC 42087</strain>
    </source>
</reference>
<keyword evidence="1 3" id="KW-0597">Phosphoprotein</keyword>
<dbReference type="SUPFAM" id="SSF52172">
    <property type="entry name" value="CheY-like"/>
    <property type="match status" value="1"/>
</dbReference>
<evidence type="ECO:0000259" key="5">
    <source>
        <dbReference type="PROSITE" id="PS50043"/>
    </source>
</evidence>
<dbReference type="InterPro" id="IPR016032">
    <property type="entry name" value="Sig_transdc_resp-reg_C-effctor"/>
</dbReference>
<evidence type="ECO:0000256" key="1">
    <source>
        <dbReference type="ARBA" id="ARBA00022553"/>
    </source>
</evidence>
<evidence type="ECO:0000256" key="3">
    <source>
        <dbReference type="PROSITE-ProRule" id="PRU00169"/>
    </source>
</evidence>
<dbReference type="SMART" id="SM00421">
    <property type="entry name" value="HTH_LUXR"/>
    <property type="match status" value="1"/>
</dbReference>
<dbReference type="InterPro" id="IPR001789">
    <property type="entry name" value="Sig_transdc_resp-reg_receiver"/>
</dbReference>
<protein>
    <submittedName>
        <fullName evidence="7">Response regulator</fullName>
    </submittedName>
</protein>
<dbReference type="PANTHER" id="PTHR43214">
    <property type="entry name" value="TWO-COMPONENT RESPONSE REGULATOR"/>
    <property type="match status" value="1"/>
</dbReference>
<dbReference type="PROSITE" id="PS50043">
    <property type="entry name" value="HTH_LUXR_2"/>
    <property type="match status" value="1"/>
</dbReference>
<dbReference type="PANTHER" id="PTHR43214:SF43">
    <property type="entry name" value="TWO-COMPONENT RESPONSE REGULATOR"/>
    <property type="match status" value="1"/>
</dbReference>
<dbReference type="InterPro" id="IPR036388">
    <property type="entry name" value="WH-like_DNA-bd_sf"/>
</dbReference>
<organism evidence="7 8">
    <name type="scientific">Actinomadura rugatobispora</name>
    <dbReference type="NCBI Taxonomy" id="1994"/>
    <lineage>
        <taxon>Bacteria</taxon>
        <taxon>Bacillati</taxon>
        <taxon>Actinomycetota</taxon>
        <taxon>Actinomycetes</taxon>
        <taxon>Streptosporangiales</taxon>
        <taxon>Thermomonosporaceae</taxon>
        <taxon>Actinomadura</taxon>
    </lineage>
</organism>
<dbReference type="InterPro" id="IPR000792">
    <property type="entry name" value="Tscrpt_reg_LuxR_C"/>
</dbReference>
<dbReference type="CDD" id="cd17535">
    <property type="entry name" value="REC_NarL-like"/>
    <property type="match status" value="1"/>
</dbReference>
<evidence type="ECO:0000256" key="4">
    <source>
        <dbReference type="SAM" id="MobiDB-lite"/>
    </source>
</evidence>
<feature type="region of interest" description="Disordered" evidence="4">
    <location>
        <begin position="143"/>
        <end position="165"/>
    </location>
</feature>
<dbReference type="InterPro" id="IPR058245">
    <property type="entry name" value="NreC/VraR/RcsB-like_REC"/>
</dbReference>
<dbReference type="PROSITE" id="PS50110">
    <property type="entry name" value="RESPONSE_REGULATORY"/>
    <property type="match status" value="1"/>
</dbReference>
<dbReference type="Gene3D" id="3.40.50.2300">
    <property type="match status" value="1"/>
</dbReference>
<feature type="domain" description="Response regulatory" evidence="6">
    <location>
        <begin position="5"/>
        <end position="117"/>
    </location>
</feature>
<sequence length="242" mass="25255">MGDPRVMVVDDNIVVRSGLVSLLEAAGIEVVGEAGDGRTALELAERIRPDLVLLDVRMPLMDGISAAGGLSRVAKVVMLTYTQDPGVVQAAIERGAVGYLVHGSFTAAELTAAVHDAMEGANPLSREAVSALVGAVHRDQVQSGTWDGSPVAPPPGHGASQRRARERFGLSAREAEVMELIVRGRTNGEIAERLFLAEKTVKNHINHIYAKLGVASRAGAIAHWLGTAEEQAGPPGGPDGPG</sequence>
<dbReference type="SMART" id="SM00448">
    <property type="entry name" value="REC"/>
    <property type="match status" value="1"/>
</dbReference>
<evidence type="ECO:0000259" key="6">
    <source>
        <dbReference type="PROSITE" id="PS50110"/>
    </source>
</evidence>
<dbReference type="Pfam" id="PF00072">
    <property type="entry name" value="Response_reg"/>
    <property type="match status" value="1"/>
</dbReference>
<evidence type="ECO:0000313" key="7">
    <source>
        <dbReference type="EMBL" id="MFC5745647.1"/>
    </source>
</evidence>
<dbReference type="CDD" id="cd06170">
    <property type="entry name" value="LuxR_C_like"/>
    <property type="match status" value="1"/>
</dbReference>
<dbReference type="PROSITE" id="PS00622">
    <property type="entry name" value="HTH_LUXR_1"/>
    <property type="match status" value="1"/>
</dbReference>
<dbReference type="Pfam" id="PF00196">
    <property type="entry name" value="GerE"/>
    <property type="match status" value="1"/>
</dbReference>
<keyword evidence="2" id="KW-0238">DNA-binding</keyword>
<dbReference type="Proteomes" id="UP001596074">
    <property type="component" value="Unassembled WGS sequence"/>
</dbReference>
<dbReference type="Gene3D" id="1.10.10.10">
    <property type="entry name" value="Winged helix-like DNA-binding domain superfamily/Winged helix DNA-binding domain"/>
    <property type="match status" value="1"/>
</dbReference>
<comment type="caution">
    <text evidence="7">The sequence shown here is derived from an EMBL/GenBank/DDBJ whole genome shotgun (WGS) entry which is preliminary data.</text>
</comment>